<comment type="similarity">
    <text evidence="1">Belongs to the 'phage' integrase family.</text>
</comment>
<dbReference type="CDD" id="cd00397">
    <property type="entry name" value="DNA_BRE_C"/>
    <property type="match status" value="1"/>
</dbReference>
<protein>
    <submittedName>
        <fullName evidence="8">Site-specific recombinase XerD</fullName>
    </submittedName>
    <submittedName>
        <fullName evidence="10">Tyrosine recombinase XerC</fullName>
    </submittedName>
</protein>
<keyword evidence="12" id="KW-1185">Reference proteome</keyword>
<dbReference type="EMBL" id="FUZE01000026">
    <property type="protein sequence ID" value="SKC07188.1"/>
    <property type="molecule type" value="Genomic_DNA"/>
</dbReference>
<evidence type="ECO:0000256" key="2">
    <source>
        <dbReference type="ARBA" id="ARBA00022908"/>
    </source>
</evidence>
<evidence type="ECO:0000313" key="11">
    <source>
        <dbReference type="EMBL" id="SQA91844.1"/>
    </source>
</evidence>
<evidence type="ECO:0000313" key="9">
    <source>
        <dbReference type="EMBL" id="SKC07188.1"/>
    </source>
</evidence>
<evidence type="ECO:0000313" key="8">
    <source>
        <dbReference type="EMBL" id="SKC07104.1"/>
    </source>
</evidence>
<evidence type="ECO:0000256" key="1">
    <source>
        <dbReference type="ARBA" id="ARBA00008857"/>
    </source>
</evidence>
<feature type="domain" description="Core-binding (CB)" evidence="7">
    <location>
        <begin position="5"/>
        <end position="80"/>
    </location>
</feature>
<dbReference type="EMBL" id="UAVR01000017">
    <property type="protein sequence ID" value="SQA91844.1"/>
    <property type="molecule type" value="Genomic_DNA"/>
</dbReference>
<dbReference type="InterPro" id="IPR044068">
    <property type="entry name" value="CB"/>
</dbReference>
<dbReference type="Gene3D" id="1.10.443.10">
    <property type="entry name" value="Intergrase catalytic core"/>
    <property type="match status" value="1"/>
</dbReference>
<dbReference type="InterPro" id="IPR004107">
    <property type="entry name" value="Integrase_SAM-like_N"/>
</dbReference>
<dbReference type="GO" id="GO:0003677">
    <property type="term" value="F:DNA binding"/>
    <property type="evidence" value="ECO:0007669"/>
    <property type="project" value="UniProtKB-UniRule"/>
</dbReference>
<dbReference type="InterPro" id="IPR011010">
    <property type="entry name" value="DNA_brk_join_enz"/>
</dbReference>
<sequence length="295" mass="34846">MIKPSTDNHQLTTFLRNELSESSVKTYVYEIEKFKKHYRDPEKISYQNLMEYVELLRKNYNPQSVKRTIYAIKKYYDYLVNIGKLKQNIATNIKIKDGKENPIQLQELLTEKELQKLLEPRKERYPMLAKRNQIVISLLVNQALLVGDIEKLSIEDLDLKEAKIRIQKTGITNSRILELKAEQILLFYQYLKEEREQLKTFRTESENYFLLGKLGTKITSDDINYLVSTYKKNFTKKLTSITIRQSVIKLKLDNGENLRKVQYFVGHKHADTTEKYRETGIDALQTAINQFHPIK</sequence>
<evidence type="ECO:0000256" key="4">
    <source>
        <dbReference type="ARBA" id="ARBA00023172"/>
    </source>
</evidence>
<name>A0AAQ1S6R2_9FLAO</name>
<evidence type="ECO:0000256" key="5">
    <source>
        <dbReference type="PROSITE-ProRule" id="PRU01248"/>
    </source>
</evidence>
<evidence type="ECO:0000259" key="7">
    <source>
        <dbReference type="PROSITE" id="PS51900"/>
    </source>
</evidence>
<dbReference type="InterPro" id="IPR002104">
    <property type="entry name" value="Integrase_catalytic"/>
</dbReference>
<reference evidence="8 12" key="1">
    <citation type="submission" date="2017-02" db="EMBL/GenBank/DDBJ databases">
        <authorList>
            <person name="Varghese N."/>
            <person name="Submissions S."/>
        </authorList>
    </citation>
    <scope>NUCLEOTIDE SEQUENCE [LARGE SCALE GENOMIC DNA]</scope>
    <source>
        <strain evidence="8 12">DSM 16775</strain>
    </source>
</reference>
<dbReference type="RefSeq" id="WP_079466856.1">
    <property type="nucleotide sequence ID" value="NZ_CP033934.1"/>
</dbReference>
<dbReference type="Pfam" id="PF02899">
    <property type="entry name" value="Phage_int_SAM_1"/>
    <property type="match status" value="1"/>
</dbReference>
<dbReference type="KEGG" id="cbp:EB354_05215"/>
<dbReference type="Pfam" id="PF00589">
    <property type="entry name" value="Phage_integrase"/>
    <property type="match status" value="1"/>
</dbReference>
<dbReference type="InterPro" id="IPR050090">
    <property type="entry name" value="Tyrosine_recombinase_XerCD"/>
</dbReference>
<comment type="caution">
    <text evidence="10">The sequence shown here is derived from an EMBL/GenBank/DDBJ whole genome shotgun (WGS) entry which is preliminary data.</text>
</comment>
<reference evidence="10 13" key="2">
    <citation type="submission" date="2018-06" db="EMBL/GenBank/DDBJ databases">
        <authorList>
            <consortium name="Pathogen Informatics"/>
            <person name="Doyle S."/>
        </authorList>
    </citation>
    <scope>NUCLEOTIDE SEQUENCE [LARGE SCALE GENOMIC DNA]</scope>
    <source>
        <strain evidence="10 13">NCTC11212</strain>
    </source>
</reference>
<dbReference type="SUPFAM" id="SSF56349">
    <property type="entry name" value="DNA breaking-rejoining enzymes"/>
    <property type="match status" value="1"/>
</dbReference>
<keyword evidence="3 5" id="KW-0238">DNA-binding</keyword>
<dbReference type="InterPro" id="IPR010998">
    <property type="entry name" value="Integrase_recombinase_N"/>
</dbReference>
<dbReference type="GO" id="GO:0006310">
    <property type="term" value="P:DNA recombination"/>
    <property type="evidence" value="ECO:0007669"/>
    <property type="project" value="UniProtKB-KW"/>
</dbReference>
<evidence type="ECO:0000313" key="13">
    <source>
        <dbReference type="Proteomes" id="UP000251937"/>
    </source>
</evidence>
<keyword evidence="4" id="KW-0233">DNA recombination</keyword>
<dbReference type="PANTHER" id="PTHR30349:SF41">
    <property type="entry name" value="INTEGRASE_RECOMBINASE PROTEIN MJ0367-RELATED"/>
    <property type="match status" value="1"/>
</dbReference>
<dbReference type="PROSITE" id="PS51900">
    <property type="entry name" value="CB"/>
    <property type="match status" value="1"/>
</dbReference>
<evidence type="ECO:0000259" key="6">
    <source>
        <dbReference type="PROSITE" id="PS51898"/>
    </source>
</evidence>
<evidence type="ECO:0000256" key="3">
    <source>
        <dbReference type="ARBA" id="ARBA00023125"/>
    </source>
</evidence>
<dbReference type="InterPro" id="IPR013762">
    <property type="entry name" value="Integrase-like_cat_sf"/>
</dbReference>
<keyword evidence="2" id="KW-0229">DNA integration</keyword>
<dbReference type="PANTHER" id="PTHR30349">
    <property type="entry name" value="PHAGE INTEGRASE-RELATED"/>
    <property type="match status" value="1"/>
</dbReference>
<dbReference type="EMBL" id="FUZE01000026">
    <property type="protein sequence ID" value="SKC07104.1"/>
    <property type="molecule type" value="Genomic_DNA"/>
</dbReference>
<evidence type="ECO:0000313" key="10">
    <source>
        <dbReference type="EMBL" id="SQA91835.1"/>
    </source>
</evidence>
<dbReference type="Proteomes" id="UP000251937">
    <property type="component" value="Unassembled WGS sequence"/>
</dbReference>
<dbReference type="Proteomes" id="UP000190669">
    <property type="component" value="Unassembled WGS sequence"/>
</dbReference>
<feature type="domain" description="Tyr recombinase" evidence="6">
    <location>
        <begin position="104"/>
        <end position="289"/>
    </location>
</feature>
<evidence type="ECO:0000313" key="12">
    <source>
        <dbReference type="Proteomes" id="UP000190669"/>
    </source>
</evidence>
<dbReference type="Gene3D" id="1.10.150.130">
    <property type="match status" value="1"/>
</dbReference>
<organism evidence="10 13">
    <name type="scientific">Chryseobacterium balustinum</name>
    <dbReference type="NCBI Taxonomy" id="246"/>
    <lineage>
        <taxon>Bacteria</taxon>
        <taxon>Pseudomonadati</taxon>
        <taxon>Bacteroidota</taxon>
        <taxon>Flavobacteriia</taxon>
        <taxon>Flavobacteriales</taxon>
        <taxon>Weeksellaceae</taxon>
        <taxon>Chryseobacterium group</taxon>
        <taxon>Chryseobacterium</taxon>
    </lineage>
</organism>
<dbReference type="PROSITE" id="PS51898">
    <property type="entry name" value="TYR_RECOMBINASE"/>
    <property type="match status" value="1"/>
</dbReference>
<proteinExistence type="inferred from homology"/>
<dbReference type="KEGG" id="cbp:EB354_05170"/>
<dbReference type="EMBL" id="UAVR01000017">
    <property type="protein sequence ID" value="SQA91835.1"/>
    <property type="molecule type" value="Genomic_DNA"/>
</dbReference>
<dbReference type="GO" id="GO:0015074">
    <property type="term" value="P:DNA integration"/>
    <property type="evidence" value="ECO:0007669"/>
    <property type="project" value="UniProtKB-KW"/>
</dbReference>
<accession>A0AAQ1S6R2</accession>
<dbReference type="AlphaFoldDB" id="A0AAQ1S6R2"/>
<gene>
    <name evidence="10" type="primary">xerC_5</name>
    <name evidence="11" type="synonym">xerC_7</name>
    <name evidence="10" type="ORF">NCTC11212_03472</name>
    <name evidence="11" type="ORF">NCTC11212_03481</name>
    <name evidence="8" type="ORF">SAMN05421800_12639</name>
    <name evidence="9" type="ORF">SAMN05421800_12648</name>
</gene>